<dbReference type="InterPro" id="IPR001810">
    <property type="entry name" value="F-box_dom"/>
</dbReference>
<dbReference type="AlphaFoldDB" id="A0A096M422"/>
<feature type="region of interest" description="Disordered" evidence="1">
    <location>
        <begin position="470"/>
        <end position="500"/>
    </location>
</feature>
<feature type="domain" description="F-box" evidence="2">
    <location>
        <begin position="336"/>
        <end position="382"/>
    </location>
</feature>
<dbReference type="PANTHER" id="PTHR15537:SF2">
    <property type="entry name" value="F-BOX ONLY PROTEIN 7"/>
    <property type="match status" value="1"/>
</dbReference>
<feature type="compositionally biased region" description="Low complexity" evidence="1">
    <location>
        <begin position="88"/>
        <end position="102"/>
    </location>
</feature>
<reference evidence="3" key="2">
    <citation type="submission" date="2025-08" db="UniProtKB">
        <authorList>
            <consortium name="Ensembl"/>
        </authorList>
    </citation>
    <scope>IDENTIFICATION</scope>
</reference>
<feature type="compositionally biased region" description="Polar residues" evidence="1">
    <location>
        <begin position="106"/>
        <end position="117"/>
    </location>
</feature>
<dbReference type="Proteomes" id="UP000028760">
    <property type="component" value="Unassembled WGS sequence"/>
</dbReference>
<dbReference type="SMART" id="SM00256">
    <property type="entry name" value="FBOX"/>
    <property type="match status" value="1"/>
</dbReference>
<keyword evidence="4" id="KW-1185">Reference proteome</keyword>
<accession>A0A096M422</accession>
<dbReference type="Pfam" id="PF11566">
    <property type="entry name" value="PI31_Prot_N"/>
    <property type="match status" value="1"/>
</dbReference>
<dbReference type="OMA" id="HIEPICS"/>
<dbReference type="InterPro" id="IPR036047">
    <property type="entry name" value="F-box-like_dom_sf"/>
</dbReference>
<sequence length="500" mass="55285">MKLRVRINRQTSRVELPGEEPTLQELSNLIKQTLLSDHGLSADTEFSLSLNGSELLSESSQTLSSCGIVSGDLICVLLPQPPPAAMATSERTTSSTETTSQEDTNRTTSQSESSPPNDIQVFINKLLENKSVWSMKRSAADASFSTNNQDSSSRQSLQACNMQSCSAAPPVWEPMLCSEAEDGEAPLSLELLYHTAQTSSPNDAIMVVAHLLMLETGFSAQGSELKPGEMPAGWRSAEGVYRLHYTHPLCENSLVTVVAVSMGPLLVLNVVLKVPETIDTAQKLLLKPSSYVTQDWPGENAATAFKNLKKLSRIFKDQLAYPLIAAAREAMALPVAFGLQALPPELLLRVLRLLDAQSLVRLSATSWHFNAASSDSTLWKHLYLRDFSIPDLPRETDWKQLYKKSYKTCLDVQHHIRPYSLPPFPIRDIITTVPRPLFPPLPGIIGGDYDQRPNLPRNLLRPRHDPIGPLVDISSRHPGRPRLDFRRPGGRSANIRRGFI</sequence>
<evidence type="ECO:0000259" key="2">
    <source>
        <dbReference type="PROSITE" id="PS50181"/>
    </source>
</evidence>
<reference evidence="3" key="3">
    <citation type="submission" date="2025-09" db="UniProtKB">
        <authorList>
            <consortium name="Ensembl"/>
        </authorList>
    </citation>
    <scope>IDENTIFICATION</scope>
</reference>
<name>A0A096M422_POEFO</name>
<proteinExistence type="predicted"/>
<dbReference type="Gene3D" id="3.40.1000.30">
    <property type="match status" value="1"/>
</dbReference>
<feature type="region of interest" description="Disordered" evidence="1">
    <location>
        <begin position="84"/>
        <end position="118"/>
    </location>
</feature>
<dbReference type="Ensembl" id="ENSPFOT00000022892.1">
    <property type="protein sequence ID" value="ENSPFOP00000026163.1"/>
    <property type="gene ID" value="ENSPFOG00000015474.2"/>
</dbReference>
<organism evidence="3 4">
    <name type="scientific">Poecilia formosa</name>
    <name type="common">Amazon molly</name>
    <name type="synonym">Limia formosa</name>
    <dbReference type="NCBI Taxonomy" id="48698"/>
    <lineage>
        <taxon>Eukaryota</taxon>
        <taxon>Metazoa</taxon>
        <taxon>Chordata</taxon>
        <taxon>Craniata</taxon>
        <taxon>Vertebrata</taxon>
        <taxon>Euteleostomi</taxon>
        <taxon>Actinopterygii</taxon>
        <taxon>Neopterygii</taxon>
        <taxon>Teleostei</taxon>
        <taxon>Neoteleostei</taxon>
        <taxon>Acanthomorphata</taxon>
        <taxon>Ovalentaria</taxon>
        <taxon>Atherinomorphae</taxon>
        <taxon>Cyprinodontiformes</taxon>
        <taxon>Poeciliidae</taxon>
        <taxon>Poeciliinae</taxon>
        <taxon>Poecilia</taxon>
    </lineage>
</organism>
<dbReference type="PANTHER" id="PTHR15537">
    <property type="entry name" value="F-BOX ONLY PROTEIN 7"/>
    <property type="match status" value="1"/>
</dbReference>
<evidence type="ECO:0000256" key="1">
    <source>
        <dbReference type="SAM" id="MobiDB-lite"/>
    </source>
</evidence>
<dbReference type="InterPro" id="IPR047118">
    <property type="entry name" value="Fbxo7"/>
</dbReference>
<dbReference type="GO" id="GO:0019901">
    <property type="term" value="F:protein kinase binding"/>
    <property type="evidence" value="ECO:0007669"/>
    <property type="project" value="InterPro"/>
</dbReference>
<dbReference type="InterPro" id="IPR021625">
    <property type="entry name" value="PI31_Prot_N"/>
</dbReference>
<protein>
    <submittedName>
        <fullName evidence="3">F-box protein 7</fullName>
    </submittedName>
</protein>
<evidence type="ECO:0000313" key="4">
    <source>
        <dbReference type="Proteomes" id="UP000028760"/>
    </source>
</evidence>
<reference evidence="4" key="1">
    <citation type="submission" date="2013-10" db="EMBL/GenBank/DDBJ databases">
        <authorList>
            <person name="Schartl M."/>
            <person name="Warren W."/>
        </authorList>
    </citation>
    <scope>NUCLEOTIDE SEQUENCE [LARGE SCALE GENOMIC DNA]</scope>
    <source>
        <strain evidence="4">female</strain>
    </source>
</reference>
<dbReference type="Gene3D" id="1.20.1280.50">
    <property type="match status" value="1"/>
</dbReference>
<dbReference type="PROSITE" id="PS50181">
    <property type="entry name" value="FBOX"/>
    <property type="match status" value="1"/>
</dbReference>
<dbReference type="GO" id="GO:1903599">
    <property type="term" value="P:positive regulation of autophagy of mitochondrion"/>
    <property type="evidence" value="ECO:0007669"/>
    <property type="project" value="TreeGrafter"/>
</dbReference>
<dbReference type="EMBL" id="AYCK01006092">
    <property type="status" value="NOT_ANNOTATED_CDS"/>
    <property type="molecule type" value="Genomic_DNA"/>
</dbReference>
<dbReference type="GeneTree" id="ENSGT00390000006670"/>
<dbReference type="SUPFAM" id="SSF81383">
    <property type="entry name" value="F-box domain"/>
    <property type="match status" value="1"/>
</dbReference>
<evidence type="ECO:0000313" key="3">
    <source>
        <dbReference type="Ensembl" id="ENSPFOP00000026163.1"/>
    </source>
</evidence>
<dbReference type="Pfam" id="PF12937">
    <property type="entry name" value="F-box-like"/>
    <property type="match status" value="1"/>
</dbReference>